<dbReference type="OrthoDB" id="3595805at2759"/>
<sequence>MSSATSFSTNPSSGVIVLTGMQNYLEWLYTIKMASNGSSATDLKNVWKFIDPKAIENPEIPTVSLRPTPADVNPAATYISDLTSIQLEDFKYRNTIWKEEKLEIQEIERRLEGVQNKILGSISENILPQLKGASTVKEILLTLSNKFRPSDQARRQEIIQKWNALNPQAQYDFLFAARQINESWVTTNLVTIGLDLENGRT</sequence>
<accession>A0A420HH12</accession>
<dbReference type="Proteomes" id="UP000286134">
    <property type="component" value="Unassembled WGS sequence"/>
</dbReference>
<evidence type="ECO:0000313" key="1">
    <source>
        <dbReference type="EMBL" id="RKF56639.1"/>
    </source>
</evidence>
<dbReference type="AlphaFoldDB" id="A0A420HH12"/>
<evidence type="ECO:0008006" key="3">
    <source>
        <dbReference type="Google" id="ProtNLM"/>
    </source>
</evidence>
<keyword evidence="2" id="KW-1185">Reference proteome</keyword>
<name>A0A420HH12_9PEZI</name>
<dbReference type="STRING" id="212602.A0A420HH12"/>
<protein>
    <recommendedName>
        <fullName evidence="3">Gag protein</fullName>
    </recommendedName>
</protein>
<dbReference type="EMBL" id="MCFK01008012">
    <property type="protein sequence ID" value="RKF56639.1"/>
    <property type="molecule type" value="Genomic_DNA"/>
</dbReference>
<comment type="caution">
    <text evidence="1">The sequence shown here is derived from an EMBL/GenBank/DDBJ whole genome shotgun (WGS) entry which is preliminary data.</text>
</comment>
<proteinExistence type="predicted"/>
<gene>
    <name evidence="1" type="ORF">OnM2_080063</name>
</gene>
<reference evidence="1 2" key="1">
    <citation type="journal article" date="2018" name="BMC Genomics">
        <title>Comparative genome analyses reveal sequence features reflecting distinct modes of host-adaptation between dicot and monocot powdery mildew.</title>
        <authorList>
            <person name="Wu Y."/>
            <person name="Ma X."/>
            <person name="Pan Z."/>
            <person name="Kale S.D."/>
            <person name="Song Y."/>
            <person name="King H."/>
            <person name="Zhang Q."/>
            <person name="Presley C."/>
            <person name="Deng X."/>
            <person name="Wei C.I."/>
            <person name="Xiao S."/>
        </authorList>
    </citation>
    <scope>NUCLEOTIDE SEQUENCE [LARGE SCALE GENOMIC DNA]</scope>
    <source>
        <strain evidence="1">UMSG2</strain>
    </source>
</reference>
<evidence type="ECO:0000313" key="2">
    <source>
        <dbReference type="Proteomes" id="UP000286134"/>
    </source>
</evidence>
<feature type="non-terminal residue" evidence="1">
    <location>
        <position position="201"/>
    </location>
</feature>
<organism evidence="1 2">
    <name type="scientific">Erysiphe neolycopersici</name>
    <dbReference type="NCBI Taxonomy" id="212602"/>
    <lineage>
        <taxon>Eukaryota</taxon>
        <taxon>Fungi</taxon>
        <taxon>Dikarya</taxon>
        <taxon>Ascomycota</taxon>
        <taxon>Pezizomycotina</taxon>
        <taxon>Leotiomycetes</taxon>
        <taxon>Erysiphales</taxon>
        <taxon>Erysiphaceae</taxon>
        <taxon>Erysiphe</taxon>
    </lineage>
</organism>